<evidence type="ECO:0000259" key="1">
    <source>
        <dbReference type="Pfam" id="PF08808"/>
    </source>
</evidence>
<dbReference type="EMBL" id="BAAAES010000011">
    <property type="protein sequence ID" value="GAA0675867.1"/>
    <property type="molecule type" value="Genomic_DNA"/>
</dbReference>
<sequence>MALDPMILKSLTRQVEPVDYLRCTPWARRKTPLGMGFGETRFASPSNSFKLLYIAEDLATSIAEAIIRDRFEGKTARVLAQSDVDDWGVCEVSATHPLRLLSLRGDACFKLGISTDIVGAKAHDEARAFSQELYERTDLDGIVYHSRLRKKNCMAIYDRAVTPGLRAQPVVQIERLAALVPALNSLKTQLI</sequence>
<feature type="domain" description="RES" evidence="1">
    <location>
        <begin position="31"/>
        <end position="174"/>
    </location>
</feature>
<keyword evidence="3" id="KW-1185">Reference proteome</keyword>
<name>A0ABN1HZK5_9SPHN</name>
<dbReference type="Pfam" id="PF08808">
    <property type="entry name" value="RES"/>
    <property type="match status" value="1"/>
</dbReference>
<dbReference type="RefSeq" id="WP_163956729.1">
    <property type="nucleotide sequence ID" value="NZ_BAAAES010000011.1"/>
</dbReference>
<comment type="caution">
    <text evidence="2">The sequence shown here is derived from an EMBL/GenBank/DDBJ whole genome shotgun (WGS) entry which is preliminary data.</text>
</comment>
<proteinExistence type="predicted"/>
<accession>A0ABN1HZK5</accession>
<gene>
    <name evidence="2" type="ORF">GCM10009102_30290</name>
</gene>
<reference evidence="2 3" key="1">
    <citation type="journal article" date="2019" name="Int. J. Syst. Evol. Microbiol.">
        <title>The Global Catalogue of Microorganisms (GCM) 10K type strain sequencing project: providing services to taxonomists for standard genome sequencing and annotation.</title>
        <authorList>
            <consortium name="The Broad Institute Genomics Platform"/>
            <consortium name="The Broad Institute Genome Sequencing Center for Infectious Disease"/>
            <person name="Wu L."/>
            <person name="Ma J."/>
        </authorList>
    </citation>
    <scope>NUCLEOTIDE SEQUENCE [LARGE SCALE GENOMIC DNA]</scope>
    <source>
        <strain evidence="2 3">JCM 14603</strain>
    </source>
</reference>
<dbReference type="InterPro" id="IPR014914">
    <property type="entry name" value="RES_dom"/>
</dbReference>
<protein>
    <submittedName>
        <fullName evidence="2">RES family NAD+ phosphorylase</fullName>
    </submittedName>
</protein>
<evidence type="ECO:0000313" key="2">
    <source>
        <dbReference type="EMBL" id="GAA0675867.1"/>
    </source>
</evidence>
<evidence type="ECO:0000313" key="3">
    <source>
        <dbReference type="Proteomes" id="UP001500238"/>
    </source>
</evidence>
<dbReference type="Proteomes" id="UP001500238">
    <property type="component" value="Unassembled WGS sequence"/>
</dbReference>
<organism evidence="2 3">
    <name type="scientific">Sphingomonas insulae</name>
    <dbReference type="NCBI Taxonomy" id="424800"/>
    <lineage>
        <taxon>Bacteria</taxon>
        <taxon>Pseudomonadati</taxon>
        <taxon>Pseudomonadota</taxon>
        <taxon>Alphaproteobacteria</taxon>
        <taxon>Sphingomonadales</taxon>
        <taxon>Sphingomonadaceae</taxon>
        <taxon>Sphingomonas</taxon>
    </lineage>
</organism>